<reference evidence="3" key="1">
    <citation type="submission" date="2018-08" db="EMBL/GenBank/DDBJ databases">
        <authorList>
            <person name="Hornung B."/>
        </authorList>
    </citation>
    <scope>NUCLEOTIDE SEQUENCE [LARGE SCALE GENOMIC DNA]</scope>
</reference>
<dbReference type="AlphaFoldDB" id="A0A383S5T6"/>
<name>A0A383S5T6_9ACTN</name>
<evidence type="ECO:0000256" key="1">
    <source>
        <dbReference type="SAM" id="MobiDB-lite"/>
    </source>
</evidence>
<protein>
    <submittedName>
        <fullName evidence="2">Uncharacterized protein</fullName>
    </submittedName>
</protein>
<dbReference type="Proteomes" id="UP000263928">
    <property type="component" value="Unassembled WGS sequence"/>
</dbReference>
<proteinExistence type="predicted"/>
<evidence type="ECO:0000313" key="2">
    <source>
        <dbReference type="EMBL" id="SYZ33193.1"/>
    </source>
</evidence>
<evidence type="ECO:0000313" key="3">
    <source>
        <dbReference type="Proteomes" id="UP000263928"/>
    </source>
</evidence>
<keyword evidence="3" id="KW-1185">Reference proteome</keyword>
<accession>A0A383S5T6</accession>
<feature type="region of interest" description="Disordered" evidence="1">
    <location>
        <begin position="198"/>
        <end position="238"/>
    </location>
</feature>
<feature type="compositionally biased region" description="Low complexity" evidence="1">
    <location>
        <begin position="208"/>
        <end position="227"/>
    </location>
</feature>
<organism evidence="2 3">
    <name type="scientific">Propionibacterium australiense</name>
    <dbReference type="NCBI Taxonomy" id="119981"/>
    <lineage>
        <taxon>Bacteria</taxon>
        <taxon>Bacillati</taxon>
        <taxon>Actinomycetota</taxon>
        <taxon>Actinomycetes</taxon>
        <taxon>Propionibacteriales</taxon>
        <taxon>Propionibacteriaceae</taxon>
        <taxon>Propionibacterium</taxon>
    </lineage>
</organism>
<dbReference type="RefSeq" id="WP_170175652.1">
    <property type="nucleotide sequence ID" value="NZ_LR134442.1"/>
</dbReference>
<gene>
    <name evidence="2" type="ORF">PROPAUS_1110</name>
</gene>
<sequence>MAFFQRSLVGQSDFEPTVASGFGPGWESFTADNERLQGLFHAFAPDDAEWAITIHDFSLTRDARLRFDLPHYLTVCWFASIAGRQLTPRRMLRVNSIWGHWTGDGLWEGIIRGAVPIRAVSIEVSPAFSARFLDAEYPGQFPDVADAFRRLGLDEDFPDLKNLLVELWPQPHDAPRGRLHYEAKVLEAMGMLVEHARGAAQGPGRGGPTPSICTPSSPTSTSTSTGSCASKSWPGWPA</sequence>
<dbReference type="EMBL" id="UNQJ01000006">
    <property type="protein sequence ID" value="SYZ33193.1"/>
    <property type="molecule type" value="Genomic_DNA"/>
</dbReference>